<dbReference type="EMBL" id="ADZU01000013">
    <property type="protein sequence ID" value="EFS93087.1"/>
    <property type="molecule type" value="Genomic_DNA"/>
</dbReference>
<name>A0ABP2KAG4_9ACTN</name>
<gene>
    <name evidence="1" type="ORF">HMPREF9607_00720</name>
</gene>
<reference evidence="1" key="1">
    <citation type="submission" date="2010-08" db="EMBL/GenBank/DDBJ databases">
        <authorList>
            <person name="Weinstock G."/>
            <person name="Sodergren E."/>
            <person name="Clifton S."/>
            <person name="Fulton L."/>
            <person name="Fulton B."/>
            <person name="Courtney L."/>
            <person name="Fronick C."/>
            <person name="Harrison M."/>
            <person name="Strong C."/>
            <person name="Farmer C."/>
            <person name="Delahaunty K."/>
            <person name="Markovic C."/>
            <person name="Hall O."/>
            <person name="Minx P."/>
            <person name="Tomlinson C."/>
            <person name="Mitreva M."/>
            <person name="Hou S."/>
            <person name="Chen J."/>
            <person name="Wollam A."/>
            <person name="Pepin K.H."/>
            <person name="Johnson M."/>
            <person name="Bhonagiri V."/>
            <person name="Zhang X."/>
            <person name="Suruliraj S."/>
            <person name="Warren W."/>
            <person name="Chinwalla A."/>
            <person name="Mardis E.R."/>
            <person name="Wilson R.K."/>
        </authorList>
    </citation>
    <scope>NUCLEOTIDE SEQUENCE [LARGE SCALE GENOMIC DNA]</scope>
    <source>
        <strain evidence="1">HL044PA1</strain>
    </source>
</reference>
<protein>
    <submittedName>
        <fullName evidence="1">Uncharacterized protein</fullName>
    </submittedName>
</protein>
<evidence type="ECO:0000313" key="1">
    <source>
        <dbReference type="EMBL" id="EFS93087.1"/>
    </source>
</evidence>
<keyword evidence="2" id="KW-1185">Reference proteome</keyword>
<evidence type="ECO:0000313" key="2">
    <source>
        <dbReference type="Proteomes" id="UP000003179"/>
    </source>
</evidence>
<sequence length="140" mass="15365">MRAELVADRVVWQDARDSSVLDLQPQWAAGSAVDGAGRPHGGRGVVDELVGPRARRLVQRRGEGGGSTDHRGPLHEFTATHFRTCSRHIGRIGFHVETSRHTTCRRYAIISCGNSRRGKVRMFRAADLGGLSLGLLRELS</sequence>
<organism evidence="1 2">
    <name type="scientific">Cutibacterium modestum HL044PA1</name>
    <dbReference type="NCBI Taxonomy" id="765109"/>
    <lineage>
        <taxon>Bacteria</taxon>
        <taxon>Bacillati</taxon>
        <taxon>Actinomycetota</taxon>
        <taxon>Actinomycetes</taxon>
        <taxon>Propionibacteriales</taxon>
        <taxon>Propionibacteriaceae</taxon>
        <taxon>Cutibacterium</taxon>
        <taxon>Cutibacterium modestum</taxon>
    </lineage>
</organism>
<dbReference type="Proteomes" id="UP000003179">
    <property type="component" value="Unassembled WGS sequence"/>
</dbReference>
<proteinExistence type="predicted"/>
<accession>A0ABP2KAG4</accession>
<comment type="caution">
    <text evidence="1">The sequence shown here is derived from an EMBL/GenBank/DDBJ whole genome shotgun (WGS) entry which is preliminary data.</text>
</comment>